<evidence type="ECO:0000313" key="2">
    <source>
        <dbReference type="Proteomes" id="UP000284702"/>
    </source>
</evidence>
<dbReference type="AlphaFoldDB" id="A0A3R7WE12"/>
<feature type="non-terminal residue" evidence="1">
    <location>
        <position position="315"/>
    </location>
</feature>
<dbReference type="EMBL" id="MZMZ02004366">
    <property type="protein sequence ID" value="RQM19376.1"/>
    <property type="molecule type" value="Genomic_DNA"/>
</dbReference>
<reference evidence="1" key="1">
    <citation type="submission" date="2018-07" db="EMBL/GenBank/DDBJ databases">
        <title>Annotation of Aphanomyces astaci genome assembly.</title>
        <authorList>
            <person name="Studholme D.J."/>
        </authorList>
    </citation>
    <scope>NUCLEOTIDE SEQUENCE [LARGE SCALE GENOMIC DNA]</scope>
    <source>
        <strain evidence="1">Pc</strain>
    </source>
</reference>
<accession>A0A3R7WE12</accession>
<comment type="caution">
    <text evidence="1">The sequence shown here is derived from an EMBL/GenBank/DDBJ whole genome shotgun (WGS) entry which is preliminary data.</text>
</comment>
<proteinExistence type="predicted"/>
<dbReference type="VEuPathDB" id="FungiDB:H257_00074"/>
<protein>
    <submittedName>
        <fullName evidence="1">Uncharacterized protein</fullName>
    </submittedName>
</protein>
<evidence type="ECO:0000313" key="1">
    <source>
        <dbReference type="EMBL" id="RQM19376.1"/>
    </source>
</evidence>
<sequence length="315" mass="36305">MKPMPTFFTPIGAHDASQQSTQNNKALSAVECVKKLEDLYDKTTTVAGASFLQICVLLKFFELRTTWSSRRQAATITSSGMPAKLNRHARTIQFWARHFETSGALPVFLRGKHQKTESLMHDEDFMAKCAEWLHAQLPNQRSPQRFQRHLNMEVIPLLTGALEANLSESTARRWMQHIGYRYGLWKKNVYTDGHEREDVTAYRERFCKLFLSLAERMKFYSGEDMATVDLLTATNEPEIVWITHDESVFYANDDGNKGWPQIDNHDLHKKGRGCSIMVSDFLCPCHGRLFNMVNNVMTYTTRTLHVGKNNEGYWT</sequence>
<name>A0A3R7WE12_APHAT</name>
<organism evidence="1 2">
    <name type="scientific">Aphanomyces astaci</name>
    <name type="common">Crayfish plague agent</name>
    <dbReference type="NCBI Taxonomy" id="112090"/>
    <lineage>
        <taxon>Eukaryota</taxon>
        <taxon>Sar</taxon>
        <taxon>Stramenopiles</taxon>
        <taxon>Oomycota</taxon>
        <taxon>Saprolegniomycetes</taxon>
        <taxon>Saprolegniales</taxon>
        <taxon>Verrucalvaceae</taxon>
        <taxon>Aphanomyces</taxon>
    </lineage>
</organism>
<dbReference type="PANTHER" id="PTHR35871">
    <property type="entry name" value="EXPRESSED PROTEIN"/>
    <property type="match status" value="1"/>
</dbReference>
<dbReference type="PANTHER" id="PTHR35871:SF1">
    <property type="entry name" value="CXC1-LIKE CYSTEINE CLUSTER ASSOCIATED WITH KDZ TRANSPOSASES DOMAIN-CONTAINING PROTEIN"/>
    <property type="match status" value="1"/>
</dbReference>
<gene>
    <name evidence="1" type="ORF">B5M09_013890</name>
</gene>
<keyword evidence="2" id="KW-1185">Reference proteome</keyword>
<dbReference type="Proteomes" id="UP000284702">
    <property type="component" value="Unassembled WGS sequence"/>
</dbReference>